<reference evidence="1 2" key="1">
    <citation type="submission" date="2017-01" db="EMBL/GenBank/DDBJ databases">
        <title>Genome analysis of Paenibacillus selenitrireducens ES3-24.</title>
        <authorList>
            <person name="Xu D."/>
            <person name="Yao R."/>
            <person name="Zheng S."/>
        </authorList>
    </citation>
    <scope>NUCLEOTIDE SEQUENCE [LARGE SCALE GENOMIC DNA]</scope>
    <source>
        <strain evidence="1 2">ES3-24</strain>
    </source>
</reference>
<gene>
    <name evidence="1" type="ORF">BVG16_05590</name>
</gene>
<name>A0A1T2XKF9_9BACL</name>
<keyword evidence="2" id="KW-1185">Reference proteome</keyword>
<dbReference type="STRING" id="1324314.BVG16_05590"/>
<evidence type="ECO:0008006" key="3">
    <source>
        <dbReference type="Google" id="ProtNLM"/>
    </source>
</evidence>
<comment type="caution">
    <text evidence="1">The sequence shown here is derived from an EMBL/GenBank/DDBJ whole genome shotgun (WGS) entry which is preliminary data.</text>
</comment>
<dbReference type="Proteomes" id="UP000190188">
    <property type="component" value="Unassembled WGS sequence"/>
</dbReference>
<organism evidence="1 2">
    <name type="scientific">Paenibacillus selenitireducens</name>
    <dbReference type="NCBI Taxonomy" id="1324314"/>
    <lineage>
        <taxon>Bacteria</taxon>
        <taxon>Bacillati</taxon>
        <taxon>Bacillota</taxon>
        <taxon>Bacilli</taxon>
        <taxon>Bacillales</taxon>
        <taxon>Paenibacillaceae</taxon>
        <taxon>Paenibacillus</taxon>
    </lineage>
</organism>
<dbReference type="RefSeq" id="WP_078497563.1">
    <property type="nucleotide sequence ID" value="NZ_MSZX01000002.1"/>
</dbReference>
<evidence type="ECO:0000313" key="1">
    <source>
        <dbReference type="EMBL" id="OPA80216.1"/>
    </source>
</evidence>
<dbReference type="EMBL" id="MSZX01000002">
    <property type="protein sequence ID" value="OPA80216.1"/>
    <property type="molecule type" value="Genomic_DNA"/>
</dbReference>
<evidence type="ECO:0000313" key="2">
    <source>
        <dbReference type="Proteomes" id="UP000190188"/>
    </source>
</evidence>
<proteinExistence type="predicted"/>
<dbReference type="Gene3D" id="2.40.10.370">
    <property type="entry name" value="Protein of unknown function DUF3599"/>
    <property type="match status" value="1"/>
</dbReference>
<sequence length="110" mass="12987">MLHFMQQSCTIRRLKVTWDEYNSPTSEEWITLGKVRSRWRRKQFQALGPDANGAKHQVRERYRLYLPLWADIQAGDLVYAQHDPEPFEVSASCRIGTSHKEVEVERVRSL</sequence>
<dbReference type="InterPro" id="IPR038667">
    <property type="entry name" value="XkdH-like_sf"/>
</dbReference>
<protein>
    <recommendedName>
        <fullName evidence="3">Phage head-tail adapter protein</fullName>
    </recommendedName>
</protein>
<dbReference type="OrthoDB" id="9844953at2"/>
<dbReference type="AlphaFoldDB" id="A0A1T2XKF9"/>
<accession>A0A1T2XKF9</accession>